<organism evidence="2 3">
    <name type="scientific">Shimazuella alba</name>
    <dbReference type="NCBI Taxonomy" id="2690964"/>
    <lineage>
        <taxon>Bacteria</taxon>
        <taxon>Bacillati</taxon>
        <taxon>Bacillota</taxon>
        <taxon>Bacilli</taxon>
        <taxon>Bacillales</taxon>
        <taxon>Thermoactinomycetaceae</taxon>
        <taxon>Shimazuella</taxon>
    </lineage>
</organism>
<feature type="domain" description="Nudix hydrolase" evidence="1">
    <location>
        <begin position="1"/>
        <end position="89"/>
    </location>
</feature>
<accession>A0A6I4VQA7</accession>
<dbReference type="Pfam" id="PF00293">
    <property type="entry name" value="NUDIX"/>
    <property type="match status" value="1"/>
</dbReference>
<dbReference type="SUPFAM" id="SSF55811">
    <property type="entry name" value="Nudix"/>
    <property type="match status" value="1"/>
</dbReference>
<dbReference type="InterPro" id="IPR000086">
    <property type="entry name" value="NUDIX_hydrolase_dom"/>
</dbReference>
<dbReference type="AlphaFoldDB" id="A0A6I4VQA7"/>
<evidence type="ECO:0000313" key="3">
    <source>
        <dbReference type="Proteomes" id="UP000430692"/>
    </source>
</evidence>
<protein>
    <submittedName>
        <fullName evidence="2">NUDIX domain-containing protein</fullName>
    </submittedName>
</protein>
<evidence type="ECO:0000313" key="2">
    <source>
        <dbReference type="EMBL" id="MXQ53769.1"/>
    </source>
</evidence>
<reference evidence="2 3" key="1">
    <citation type="submission" date="2019-12" db="EMBL/GenBank/DDBJ databases">
        <title>Whole-genome analyses of novel actinobacteria.</title>
        <authorList>
            <person name="Sahin N."/>
            <person name="Saygin H."/>
        </authorList>
    </citation>
    <scope>NUCLEOTIDE SEQUENCE [LARGE SCALE GENOMIC DNA]</scope>
    <source>
        <strain evidence="2 3">KC615</strain>
    </source>
</reference>
<name>A0A6I4VQA7_9BACL</name>
<dbReference type="Proteomes" id="UP000430692">
    <property type="component" value="Unassembled WGS sequence"/>
</dbReference>
<comment type="caution">
    <text evidence="2">The sequence shown here is derived from an EMBL/GenBank/DDBJ whole genome shotgun (WGS) entry which is preliminary data.</text>
</comment>
<gene>
    <name evidence="2" type="ORF">GSM42_08535</name>
</gene>
<dbReference type="Gene3D" id="3.90.79.10">
    <property type="entry name" value="Nucleoside Triphosphate Pyrophosphohydrolase"/>
    <property type="match status" value="1"/>
</dbReference>
<sequence length="89" mass="10110">MVRNDGKVLHIKHLALNKWLLPGGHCEREDNSLVSASLREIEEETGISSHNLVLLQSTPLDVDLHIIPANPKKERQNLWYHLFIHATTG</sequence>
<keyword evidence="3" id="KW-1185">Reference proteome</keyword>
<dbReference type="InterPro" id="IPR015797">
    <property type="entry name" value="NUDIX_hydrolase-like_dom_sf"/>
</dbReference>
<proteinExistence type="predicted"/>
<evidence type="ECO:0000259" key="1">
    <source>
        <dbReference type="PROSITE" id="PS51462"/>
    </source>
</evidence>
<dbReference type="EMBL" id="WUUL01000005">
    <property type="protein sequence ID" value="MXQ53769.1"/>
    <property type="molecule type" value="Genomic_DNA"/>
</dbReference>
<dbReference type="PROSITE" id="PS51462">
    <property type="entry name" value="NUDIX"/>
    <property type="match status" value="1"/>
</dbReference>